<evidence type="ECO:0000256" key="5">
    <source>
        <dbReference type="ARBA" id="ARBA00023136"/>
    </source>
</evidence>
<dbReference type="Pfam" id="PF02554">
    <property type="entry name" value="CstA"/>
    <property type="match status" value="1"/>
</dbReference>
<feature type="transmembrane region" description="Helical" evidence="7">
    <location>
        <begin position="469"/>
        <end position="491"/>
    </location>
</feature>
<feature type="transmembrane region" description="Helical" evidence="7">
    <location>
        <begin position="706"/>
        <end position="727"/>
    </location>
</feature>
<proteinExistence type="predicted"/>
<keyword evidence="10" id="KW-1185">Reference proteome</keyword>
<comment type="subcellular location">
    <subcellularLocation>
        <location evidence="1">Cell membrane</location>
        <topology evidence="1">Multi-pass membrane protein</topology>
    </subcellularLocation>
</comment>
<dbReference type="InterPro" id="IPR016117">
    <property type="entry name" value="ArgJ-like_dom_sf"/>
</dbReference>
<feature type="domain" description="CstA N-terminal" evidence="8">
    <location>
        <begin position="228"/>
        <end position="560"/>
    </location>
</feature>
<feature type="transmembrane region" description="Helical" evidence="7">
    <location>
        <begin position="275"/>
        <end position="293"/>
    </location>
</feature>
<dbReference type="Proteomes" id="UP001174909">
    <property type="component" value="Unassembled WGS sequence"/>
</dbReference>
<dbReference type="EMBL" id="CASHTH010004420">
    <property type="protein sequence ID" value="CAI8057071.1"/>
    <property type="molecule type" value="Genomic_DNA"/>
</dbReference>
<comment type="caution">
    <text evidence="9">The sequence shown here is derived from an EMBL/GenBank/DDBJ whole genome shotgun (WGS) entry which is preliminary data.</text>
</comment>
<feature type="compositionally biased region" description="Basic residues" evidence="6">
    <location>
        <begin position="104"/>
        <end position="114"/>
    </location>
</feature>
<accession>A0AA35XL66</accession>
<evidence type="ECO:0000259" key="8">
    <source>
        <dbReference type="Pfam" id="PF02554"/>
    </source>
</evidence>
<keyword evidence="3 7" id="KW-0812">Transmembrane</keyword>
<feature type="transmembrane region" description="Helical" evidence="7">
    <location>
        <begin position="542"/>
        <end position="566"/>
    </location>
</feature>
<evidence type="ECO:0000256" key="6">
    <source>
        <dbReference type="SAM" id="MobiDB-lite"/>
    </source>
</evidence>
<feature type="transmembrane region" description="Helical" evidence="7">
    <location>
        <begin position="376"/>
        <end position="393"/>
    </location>
</feature>
<feature type="transmembrane region" description="Helical" evidence="7">
    <location>
        <begin position="605"/>
        <end position="623"/>
    </location>
</feature>
<dbReference type="InterPro" id="IPR051605">
    <property type="entry name" value="CstA"/>
</dbReference>
<reference evidence="9" key="1">
    <citation type="submission" date="2023-03" db="EMBL/GenBank/DDBJ databases">
        <authorList>
            <person name="Steffen K."/>
            <person name="Cardenas P."/>
        </authorList>
    </citation>
    <scope>NUCLEOTIDE SEQUENCE</scope>
</reference>
<evidence type="ECO:0000256" key="2">
    <source>
        <dbReference type="ARBA" id="ARBA00022475"/>
    </source>
</evidence>
<feature type="transmembrane region" description="Helical" evidence="7">
    <location>
        <begin position="733"/>
        <end position="756"/>
    </location>
</feature>
<evidence type="ECO:0000256" key="1">
    <source>
        <dbReference type="ARBA" id="ARBA00004651"/>
    </source>
</evidence>
<evidence type="ECO:0000256" key="4">
    <source>
        <dbReference type="ARBA" id="ARBA00022989"/>
    </source>
</evidence>
<protein>
    <submittedName>
        <fullName evidence="9">Peptide transporter CstA</fullName>
    </submittedName>
</protein>
<feature type="region of interest" description="Disordered" evidence="6">
    <location>
        <begin position="104"/>
        <end position="137"/>
    </location>
</feature>
<keyword evidence="2" id="KW-1003">Cell membrane</keyword>
<feature type="transmembrane region" description="Helical" evidence="7">
    <location>
        <begin position="343"/>
        <end position="364"/>
    </location>
</feature>
<feature type="transmembrane region" description="Helical" evidence="7">
    <location>
        <begin position="437"/>
        <end position="457"/>
    </location>
</feature>
<evidence type="ECO:0000313" key="10">
    <source>
        <dbReference type="Proteomes" id="UP001174909"/>
    </source>
</evidence>
<dbReference type="SUPFAM" id="SSF56266">
    <property type="entry name" value="DmpA/ArgJ-like"/>
    <property type="match status" value="1"/>
</dbReference>
<dbReference type="GO" id="GO:0005886">
    <property type="term" value="C:plasma membrane"/>
    <property type="evidence" value="ECO:0007669"/>
    <property type="project" value="UniProtKB-SubCell"/>
</dbReference>
<dbReference type="InterPro" id="IPR003706">
    <property type="entry name" value="CstA_N"/>
</dbReference>
<name>A0AA35XL66_GEOBA</name>
<dbReference type="Gene3D" id="3.60.70.12">
    <property type="entry name" value="L-amino peptidase D-ALA esterase/amidase"/>
    <property type="match status" value="1"/>
</dbReference>
<dbReference type="PANTHER" id="PTHR30252">
    <property type="entry name" value="INNER MEMBRANE PEPTIDE TRANSPORTER"/>
    <property type="match status" value="1"/>
</dbReference>
<keyword evidence="5 7" id="KW-0472">Membrane</keyword>
<organism evidence="9 10">
    <name type="scientific">Geodia barretti</name>
    <name type="common">Barrett's horny sponge</name>
    <dbReference type="NCBI Taxonomy" id="519541"/>
    <lineage>
        <taxon>Eukaryota</taxon>
        <taxon>Metazoa</taxon>
        <taxon>Porifera</taxon>
        <taxon>Demospongiae</taxon>
        <taxon>Heteroscleromorpha</taxon>
        <taxon>Tetractinellida</taxon>
        <taxon>Astrophorina</taxon>
        <taxon>Geodiidae</taxon>
        <taxon>Geodia</taxon>
    </lineage>
</organism>
<feature type="transmembrane region" description="Helical" evidence="7">
    <location>
        <begin position="299"/>
        <end position="322"/>
    </location>
</feature>
<dbReference type="Pfam" id="PF03576">
    <property type="entry name" value="Peptidase_S58"/>
    <property type="match status" value="1"/>
</dbReference>
<dbReference type="GO" id="GO:0009267">
    <property type="term" value="P:cellular response to starvation"/>
    <property type="evidence" value="ECO:0007669"/>
    <property type="project" value="InterPro"/>
</dbReference>
<keyword evidence="4 7" id="KW-1133">Transmembrane helix</keyword>
<sequence length="771" mass="81452">MHGGAGEAGATAAVDVRGSAPGTRETALLDPTNTVQQVHAIVLAGGSAFGLAAAQGVMRYLEDRGIGYETQAARVPIVPAAILYDLGVGGDAVHPAHGGLRLPRRAGRERRAGRRGSVGAGRRHRRQAGRPGPLHEGGIGTALIELPGGIRVAALMAVNAVGDIVDPDTGAIVAGARTPDGLGFADARAILRGTGASAPPPAAREYDDREVSPERCTACRDRSRRACILGYRFYSKFVAEKIYQLDPNFETPAHSMRDDIDYVPTNRFVLWGHHFTAVAGAAPIIGPGIAVIWGWLPAFLWVVIGTMFFAGVHDFGAIWASIRNQARSVGSLTGDVVSHRARTLFMIVIFLLLLMVNAVFAVAISNEFQATPSSVIPAWSAVGVAVVIGVLIYRVGVPITWPTIVGTVILYAVIYLGEVVPVTLPDQVVGLAPGAQWIIILFFYAAVASMLPVWLLLQPRDYINGIQLFIGLGILYGAVLIASPTIVAPAINPNVPAATPPLLPLLFVTVACGAISGFHGLVGSGTTSKQLNKETDARFVGYLGSVGEGALALVAIIAATAGFATFGDWEAFYQTYNTQGTGAFVRGGAQIASAGLGLPVPFAETLLAVMVVLFAGTTMDAGVRPAALHRPGMGHHLQHPAAAERVHRHRRRGRRLPGAGVRRGRRRGHRRHGHLAAVRHDQPAARGLTLLVISVILVKLGRPSRYTMIPMVFVTAMAFLSALIQLVDLYRAGNYLLIAIDLVIIVAAILVALEAASAFMREKRKAAEATG</sequence>
<dbReference type="AlphaFoldDB" id="A0AA35XL66"/>
<evidence type="ECO:0000256" key="3">
    <source>
        <dbReference type="ARBA" id="ARBA00022692"/>
    </source>
</evidence>
<feature type="transmembrane region" description="Helical" evidence="7">
    <location>
        <begin position="503"/>
        <end position="522"/>
    </location>
</feature>
<feature type="transmembrane region" description="Helical" evidence="7">
    <location>
        <begin position="400"/>
        <end position="417"/>
    </location>
</feature>
<dbReference type="InterPro" id="IPR005321">
    <property type="entry name" value="Peptidase_S58_DmpA"/>
</dbReference>
<feature type="region of interest" description="Disordered" evidence="6">
    <location>
        <begin position="1"/>
        <end position="31"/>
    </location>
</feature>
<evidence type="ECO:0000313" key="9">
    <source>
        <dbReference type="EMBL" id="CAI8057071.1"/>
    </source>
</evidence>
<dbReference type="PANTHER" id="PTHR30252:SF0">
    <property type="entry name" value="PEPTIDE TRANSPORTER CSTA"/>
    <property type="match status" value="1"/>
</dbReference>
<gene>
    <name evidence="9" type="ORF">GBAR_LOCUS31082</name>
</gene>
<evidence type="ECO:0000256" key="7">
    <source>
        <dbReference type="SAM" id="Phobius"/>
    </source>
</evidence>